<keyword evidence="2" id="KW-1185">Reference proteome</keyword>
<organism evidence="1 2">
    <name type="scientific">Vaccinium darrowii</name>
    <dbReference type="NCBI Taxonomy" id="229202"/>
    <lineage>
        <taxon>Eukaryota</taxon>
        <taxon>Viridiplantae</taxon>
        <taxon>Streptophyta</taxon>
        <taxon>Embryophyta</taxon>
        <taxon>Tracheophyta</taxon>
        <taxon>Spermatophyta</taxon>
        <taxon>Magnoliopsida</taxon>
        <taxon>eudicotyledons</taxon>
        <taxon>Gunneridae</taxon>
        <taxon>Pentapetalae</taxon>
        <taxon>asterids</taxon>
        <taxon>Ericales</taxon>
        <taxon>Ericaceae</taxon>
        <taxon>Vaccinioideae</taxon>
        <taxon>Vaccinieae</taxon>
        <taxon>Vaccinium</taxon>
    </lineage>
</organism>
<comment type="caution">
    <text evidence="1">The sequence shown here is derived from an EMBL/GenBank/DDBJ whole genome shotgun (WGS) entry which is preliminary data.</text>
</comment>
<dbReference type="Proteomes" id="UP000828048">
    <property type="component" value="Chromosome 3"/>
</dbReference>
<reference evidence="1 2" key="1">
    <citation type="journal article" date="2021" name="Hortic Res">
        <title>High-quality reference genome and annotation aids understanding of berry development for evergreen blueberry (Vaccinium darrowii).</title>
        <authorList>
            <person name="Yu J."/>
            <person name="Hulse-Kemp A.M."/>
            <person name="Babiker E."/>
            <person name="Staton M."/>
        </authorList>
    </citation>
    <scope>NUCLEOTIDE SEQUENCE [LARGE SCALE GENOMIC DNA]</scope>
    <source>
        <strain evidence="2">cv. NJ 8807/NJ 8810</strain>
        <tissue evidence="1">Young leaf</tissue>
    </source>
</reference>
<dbReference type="EMBL" id="CM037153">
    <property type="protein sequence ID" value="KAH7858650.1"/>
    <property type="molecule type" value="Genomic_DNA"/>
</dbReference>
<protein>
    <submittedName>
        <fullName evidence="1">Uncharacterized protein</fullName>
    </submittedName>
</protein>
<proteinExistence type="predicted"/>
<name>A0ACB7YYJ1_9ERIC</name>
<sequence length="183" mass="20475">MSLNLTHNENLKTFDDVGRHLELEAERREAAKPNSFAHMVESSSRKASRPKRKFSEISNKQGLAVGPAPKKAKVVQRKRGQRGGKKAKAKLVCYNWNKEGHFARDCTEPKKVQSNFVSRSVYVTSHVMVAHSFPVWTVDSAATEHITRDRVGYVEYSRIPMGSRNIQVGNGASVEIFGGTFCL</sequence>
<gene>
    <name evidence="1" type="ORF">Vadar_026274</name>
</gene>
<evidence type="ECO:0000313" key="1">
    <source>
        <dbReference type="EMBL" id="KAH7858650.1"/>
    </source>
</evidence>
<evidence type="ECO:0000313" key="2">
    <source>
        <dbReference type="Proteomes" id="UP000828048"/>
    </source>
</evidence>
<accession>A0ACB7YYJ1</accession>